<reference evidence="5" key="1">
    <citation type="submission" date="2020-02" db="EMBL/GenBank/DDBJ databases">
        <title>Draft genome sequence of Candidatus Afipia apatlaquensis IBT-C3, a potential strain for decolorization of textile dyes.</title>
        <authorList>
            <person name="Sanchez-Reyes A."/>
            <person name="Breton-Deval L."/>
            <person name="Mangelson H."/>
            <person name="Sanchez-Flores A."/>
        </authorList>
    </citation>
    <scope>NUCLEOTIDE SEQUENCE [LARGE SCALE GENOMIC DNA]</scope>
    <source>
        <strain evidence="5">IBT-C3</strain>
    </source>
</reference>
<dbReference type="PANTHER" id="PTHR33204:SF18">
    <property type="entry name" value="TRANSCRIPTIONAL REGULATORY PROTEIN"/>
    <property type="match status" value="1"/>
</dbReference>
<dbReference type="Proteomes" id="UP000480266">
    <property type="component" value="Unassembled WGS sequence"/>
</dbReference>
<gene>
    <name evidence="5" type="ORF">G4V63_29590</name>
</gene>
<dbReference type="InterPro" id="IPR036388">
    <property type="entry name" value="WH-like_DNA-bd_sf"/>
</dbReference>
<protein>
    <submittedName>
        <fullName evidence="5">Helix-turn-helix transcriptional regulator</fullName>
    </submittedName>
</protein>
<keyword evidence="1" id="KW-0805">Transcription regulation</keyword>
<evidence type="ECO:0000256" key="1">
    <source>
        <dbReference type="ARBA" id="ARBA00023015"/>
    </source>
</evidence>
<evidence type="ECO:0000259" key="4">
    <source>
        <dbReference type="PROSITE" id="PS51118"/>
    </source>
</evidence>
<dbReference type="Pfam" id="PF01638">
    <property type="entry name" value="HxlR"/>
    <property type="match status" value="1"/>
</dbReference>
<dbReference type="Gene3D" id="1.10.10.10">
    <property type="entry name" value="Winged helix-like DNA-binding domain superfamily/Winged helix DNA-binding domain"/>
    <property type="match status" value="1"/>
</dbReference>
<evidence type="ECO:0000313" key="5">
    <source>
        <dbReference type="EMBL" id="NGX99201.1"/>
    </source>
</evidence>
<proteinExistence type="predicted"/>
<feature type="domain" description="HTH hxlR-type" evidence="4">
    <location>
        <begin position="11"/>
        <end position="108"/>
    </location>
</feature>
<dbReference type="GO" id="GO:0003677">
    <property type="term" value="F:DNA binding"/>
    <property type="evidence" value="ECO:0007669"/>
    <property type="project" value="UniProtKB-KW"/>
</dbReference>
<dbReference type="EMBL" id="JAAMRR010001513">
    <property type="protein sequence ID" value="NGX99201.1"/>
    <property type="molecule type" value="Genomic_DNA"/>
</dbReference>
<organism evidence="5 6">
    <name type="scientific">Candidatus Afipia apatlaquensis</name>
    <dbReference type="NCBI Taxonomy" id="2712852"/>
    <lineage>
        <taxon>Bacteria</taxon>
        <taxon>Pseudomonadati</taxon>
        <taxon>Pseudomonadota</taxon>
        <taxon>Alphaproteobacteria</taxon>
        <taxon>Hyphomicrobiales</taxon>
        <taxon>Nitrobacteraceae</taxon>
        <taxon>Afipia</taxon>
    </lineage>
</organism>
<evidence type="ECO:0000313" key="6">
    <source>
        <dbReference type="Proteomes" id="UP000480266"/>
    </source>
</evidence>
<keyword evidence="6" id="KW-1185">Reference proteome</keyword>
<name>A0A7C9RKH1_9BRAD</name>
<accession>A0A7C9RKH1</accession>
<evidence type="ECO:0000256" key="3">
    <source>
        <dbReference type="ARBA" id="ARBA00023163"/>
    </source>
</evidence>
<dbReference type="PANTHER" id="PTHR33204">
    <property type="entry name" value="TRANSCRIPTIONAL REGULATOR, MARR FAMILY"/>
    <property type="match status" value="1"/>
</dbReference>
<dbReference type="PROSITE" id="PS51118">
    <property type="entry name" value="HTH_HXLR"/>
    <property type="match status" value="1"/>
</dbReference>
<dbReference type="InterPro" id="IPR002577">
    <property type="entry name" value="HTH_HxlR"/>
</dbReference>
<comment type="caution">
    <text evidence="5">The sequence shown here is derived from an EMBL/GenBank/DDBJ whole genome shotgun (WGS) entry which is preliminary data.</text>
</comment>
<keyword evidence="3" id="KW-0804">Transcription</keyword>
<evidence type="ECO:0000256" key="2">
    <source>
        <dbReference type="ARBA" id="ARBA00023125"/>
    </source>
</evidence>
<dbReference type="AlphaFoldDB" id="A0A7C9RKH1"/>
<dbReference type="InterPro" id="IPR036390">
    <property type="entry name" value="WH_DNA-bd_sf"/>
</dbReference>
<keyword evidence="2" id="KW-0238">DNA-binding</keyword>
<sequence length="169" mass="18884">MREPSFSRLNCSIARSLAVLGDAWSLLILRDALAGVRTFERFTSSLGIARNTLTDRLRHLVEEGMLTQMDVGKRGTRFEYVPTVKAKEFQVALMAIMQWGDRWVSERGNEPAVAFDRVSGLAVAPLVLRSTSGRTVSSEELIYKPGRGATPVTRDYLTAKNKRLTRKPV</sequence>
<dbReference type="SUPFAM" id="SSF46785">
    <property type="entry name" value="Winged helix' DNA-binding domain"/>
    <property type="match status" value="1"/>
</dbReference>